<evidence type="ECO:0000256" key="3">
    <source>
        <dbReference type="ARBA" id="ARBA00022980"/>
    </source>
</evidence>
<dbReference type="GO" id="GO:0006412">
    <property type="term" value="P:translation"/>
    <property type="evidence" value="ECO:0007669"/>
    <property type="project" value="InterPro"/>
</dbReference>
<gene>
    <name evidence="5" type="ORF">ANAPHAGO_01059</name>
</gene>
<keyword evidence="3" id="KW-0689">Ribosomal protein</keyword>
<keyword evidence="2" id="KW-0694">RNA-binding</keyword>
<dbReference type="AlphaFoldDB" id="A0A098EFF6"/>
<dbReference type="InterPro" id="IPR011035">
    <property type="entry name" value="Ribosomal_bL25/Gln-tRNA_synth"/>
</dbReference>
<keyword evidence="1" id="KW-0699">rRNA-binding</keyword>
<dbReference type="SUPFAM" id="SSF50715">
    <property type="entry name" value="Ribosomal protein L25-like"/>
    <property type="match status" value="1"/>
</dbReference>
<dbReference type="Proteomes" id="UP000055047">
    <property type="component" value="Unassembled WGS sequence"/>
</dbReference>
<dbReference type="InterPro" id="IPR020930">
    <property type="entry name" value="Ribosomal_uL5_bac-type"/>
</dbReference>
<keyword evidence="4" id="KW-0687">Ribonucleoprotein</keyword>
<proteinExistence type="predicted"/>
<evidence type="ECO:0000256" key="4">
    <source>
        <dbReference type="ARBA" id="ARBA00023274"/>
    </source>
</evidence>
<evidence type="ECO:0000313" key="6">
    <source>
        <dbReference type="Proteomes" id="UP000055047"/>
    </source>
</evidence>
<dbReference type="GO" id="GO:0022625">
    <property type="term" value="C:cytosolic large ribosomal subunit"/>
    <property type="evidence" value="ECO:0007669"/>
    <property type="project" value="TreeGrafter"/>
</dbReference>
<organism evidence="5 6">
    <name type="scientific">Anaplasma phagocytophilum</name>
    <name type="common">Ehrlichia phagocytophila</name>
    <dbReference type="NCBI Taxonomy" id="948"/>
    <lineage>
        <taxon>Bacteria</taxon>
        <taxon>Pseudomonadati</taxon>
        <taxon>Pseudomonadota</taxon>
        <taxon>Alphaproteobacteria</taxon>
        <taxon>Rickettsiales</taxon>
        <taxon>Anaplasmataceae</taxon>
        <taxon>Anaplasma</taxon>
        <taxon>phagocytophilum group</taxon>
    </lineage>
</organism>
<sequence length="57" mass="6354">MITKDIQKHPVSGAIAHVDFQFVDQDAEMKMEVPLVFLNEQKCIGVKRGGVINFSGH</sequence>
<evidence type="ECO:0000313" key="5">
    <source>
        <dbReference type="EMBL" id="CEG21034.1"/>
    </source>
</evidence>
<evidence type="ECO:0000256" key="1">
    <source>
        <dbReference type="ARBA" id="ARBA00022730"/>
    </source>
</evidence>
<dbReference type="PANTHER" id="PTHR33284:SF1">
    <property type="entry name" value="RIBOSOMAL PROTEIN L25_GLN-TRNA SYNTHETASE, ANTI-CODON-BINDING DOMAIN-CONTAINING PROTEIN"/>
    <property type="match status" value="1"/>
</dbReference>
<reference evidence="5 6" key="1">
    <citation type="submission" date="2014-09" db="EMBL/GenBank/DDBJ databases">
        <authorList>
            <person name="Loux Valentin"/>
            <person name="Dugat Thibaut"/>
        </authorList>
    </citation>
    <scope>NUCLEOTIDE SEQUENCE [LARGE SCALE GENOMIC DNA]</scope>
    <source>
        <strain evidence="5 6">BOV-10_179</strain>
    </source>
</reference>
<protein>
    <recommendedName>
        <fullName evidence="7">50S ribosomal protein L25</fullName>
    </recommendedName>
</protein>
<name>A0A098EFF6_ANAPH</name>
<evidence type="ECO:0000256" key="2">
    <source>
        <dbReference type="ARBA" id="ARBA00022884"/>
    </source>
</evidence>
<accession>A0A098EFF6</accession>
<evidence type="ECO:0008006" key="7">
    <source>
        <dbReference type="Google" id="ProtNLM"/>
    </source>
</evidence>
<dbReference type="GO" id="GO:0008097">
    <property type="term" value="F:5S rRNA binding"/>
    <property type="evidence" value="ECO:0007669"/>
    <property type="project" value="TreeGrafter"/>
</dbReference>
<dbReference type="GO" id="GO:0003735">
    <property type="term" value="F:structural constituent of ribosome"/>
    <property type="evidence" value="ECO:0007669"/>
    <property type="project" value="InterPro"/>
</dbReference>
<dbReference type="PANTHER" id="PTHR33284">
    <property type="entry name" value="RIBOSOMAL PROTEIN L25/GLN-TRNA SYNTHETASE, ANTI-CODON-BINDING DOMAIN-CONTAINING PROTEIN"/>
    <property type="match status" value="1"/>
</dbReference>
<dbReference type="EMBL" id="CCXQ01000154">
    <property type="protein sequence ID" value="CEG21034.1"/>
    <property type="molecule type" value="Genomic_DNA"/>
</dbReference>